<evidence type="ECO:0000259" key="1">
    <source>
        <dbReference type="PROSITE" id="PS51886"/>
    </source>
</evidence>
<proteinExistence type="predicted"/>
<evidence type="ECO:0000313" key="3">
    <source>
        <dbReference type="Proteomes" id="UP000789508"/>
    </source>
</evidence>
<dbReference type="Gene3D" id="1.25.40.420">
    <property type="match status" value="1"/>
</dbReference>
<keyword evidence="3" id="KW-1185">Reference proteome</keyword>
<dbReference type="AlphaFoldDB" id="A0A9N9FBW5"/>
<accession>A0A9N9FBW5</accession>
<evidence type="ECO:0000313" key="2">
    <source>
        <dbReference type="EMBL" id="CAG8523312.1"/>
    </source>
</evidence>
<dbReference type="InterPro" id="IPR006571">
    <property type="entry name" value="TLDc_dom"/>
</dbReference>
<protein>
    <submittedName>
        <fullName evidence="2">976_t:CDS:1</fullName>
    </submittedName>
</protein>
<gene>
    <name evidence="2" type="ORF">ALEPTO_LOCUS4580</name>
</gene>
<sequence length="410" mass="47613">MIINRYIYGGVIYLAKYNGAEVLDLLIAADELGLTDLFDFIQNHLISEKADWIREHFALAHKIAYQHESFWKLQQFIQMIKDKHPEVVFKAVDFTALEEDMLVSLISRDDIAIEEIDIWARIMDWGLAQMPPFTFDISQWRQNEFAALEKLLHKLIPHIRFFQISSEDFDERVVPFKSILPRRLYRDVCNYMLHPDDIPKIKSPILPPRLGNWNWLVMNMKPMQIDSILINVKHAALAAIWIDQKNIEAHFVTNPFEFKLLLRGSRDGFTPTSFHRLCDNQGPTLTVIRVKDTDEIIGGYNPYSWNLHSGFERTNDSFIFSIDENDLSASFCSLVSNSSNAVKSHTKCGPSWGDGDLCLFGHNFRESKLCRTRQCDYEQKIRSSSETFSVHEYEVFQVIRTNGMGMNKGY</sequence>
<dbReference type="EMBL" id="CAJVPS010001075">
    <property type="protein sequence ID" value="CAG8523312.1"/>
    <property type="molecule type" value="Genomic_DNA"/>
</dbReference>
<organism evidence="2 3">
    <name type="scientific">Ambispora leptoticha</name>
    <dbReference type="NCBI Taxonomy" id="144679"/>
    <lineage>
        <taxon>Eukaryota</taxon>
        <taxon>Fungi</taxon>
        <taxon>Fungi incertae sedis</taxon>
        <taxon>Mucoromycota</taxon>
        <taxon>Glomeromycotina</taxon>
        <taxon>Glomeromycetes</taxon>
        <taxon>Archaeosporales</taxon>
        <taxon>Ambisporaceae</taxon>
        <taxon>Ambispora</taxon>
    </lineage>
</organism>
<feature type="domain" description="TLDc" evidence="1">
    <location>
        <begin position="228"/>
        <end position="399"/>
    </location>
</feature>
<name>A0A9N9FBW5_9GLOM</name>
<dbReference type="OrthoDB" id="2412809at2759"/>
<comment type="caution">
    <text evidence="2">The sequence shown here is derived from an EMBL/GenBank/DDBJ whole genome shotgun (WGS) entry which is preliminary data.</text>
</comment>
<dbReference type="PROSITE" id="PS51886">
    <property type="entry name" value="TLDC"/>
    <property type="match status" value="1"/>
</dbReference>
<reference evidence="2" key="1">
    <citation type="submission" date="2021-06" db="EMBL/GenBank/DDBJ databases">
        <authorList>
            <person name="Kallberg Y."/>
            <person name="Tangrot J."/>
            <person name="Rosling A."/>
        </authorList>
    </citation>
    <scope>NUCLEOTIDE SEQUENCE</scope>
    <source>
        <strain evidence="2">FL130A</strain>
    </source>
</reference>
<dbReference type="Pfam" id="PF07534">
    <property type="entry name" value="TLD"/>
    <property type="match status" value="1"/>
</dbReference>
<dbReference type="Proteomes" id="UP000789508">
    <property type="component" value="Unassembled WGS sequence"/>
</dbReference>